<organism evidence="2 3">
    <name type="scientific">Cnuibacter physcomitrellae</name>
    <dbReference type="NCBI Taxonomy" id="1619308"/>
    <lineage>
        <taxon>Bacteria</taxon>
        <taxon>Bacillati</taxon>
        <taxon>Actinomycetota</taxon>
        <taxon>Actinomycetes</taxon>
        <taxon>Micrococcales</taxon>
        <taxon>Microbacteriaceae</taxon>
        <taxon>Cnuibacter</taxon>
    </lineage>
</organism>
<feature type="transmembrane region" description="Helical" evidence="1">
    <location>
        <begin position="51"/>
        <end position="70"/>
    </location>
</feature>
<evidence type="ECO:0000256" key="1">
    <source>
        <dbReference type="SAM" id="Phobius"/>
    </source>
</evidence>
<evidence type="ECO:0000313" key="3">
    <source>
        <dbReference type="Proteomes" id="UP000192775"/>
    </source>
</evidence>
<keyword evidence="1" id="KW-1133">Transmembrane helix</keyword>
<accession>A0A1X9LFC1</accession>
<sequence length="87" mass="9611">MRRTLGRFDPADPNMPLGPYGSVGSVFNVVMCGLIAVGTAVGGIAQHQPPLFIVTALACVMEIMFVRVMLRARRRARERDGEPQERR</sequence>
<gene>
    <name evidence="2" type="ORF">B5808_00250</name>
</gene>
<feature type="transmembrane region" description="Helical" evidence="1">
    <location>
        <begin position="20"/>
        <end position="45"/>
    </location>
</feature>
<keyword evidence="1" id="KW-0812">Transmembrane</keyword>
<dbReference type="STRING" id="1619308.B5808_00250"/>
<dbReference type="AlphaFoldDB" id="A0A1X9LFC1"/>
<keyword evidence="1" id="KW-0472">Membrane</keyword>
<dbReference type="EMBL" id="CP020715">
    <property type="protein sequence ID" value="ARJ03837.1"/>
    <property type="molecule type" value="Genomic_DNA"/>
</dbReference>
<name>A0A1X9LFC1_9MICO</name>
<protein>
    <submittedName>
        <fullName evidence="2">Uncharacterized protein</fullName>
    </submittedName>
</protein>
<dbReference type="Proteomes" id="UP000192775">
    <property type="component" value="Chromosome"/>
</dbReference>
<evidence type="ECO:0000313" key="2">
    <source>
        <dbReference type="EMBL" id="ARJ03837.1"/>
    </source>
</evidence>
<proteinExistence type="predicted"/>
<dbReference type="KEGG" id="cphy:B5808_00250"/>
<reference evidence="2 3" key="1">
    <citation type="submission" date="2017-04" db="EMBL/GenBank/DDBJ databases">
        <authorList>
            <person name="Afonso C.L."/>
            <person name="Miller P.J."/>
            <person name="Scott M.A."/>
            <person name="Spackman E."/>
            <person name="Goraichik I."/>
            <person name="Dimitrov K.M."/>
            <person name="Suarez D.L."/>
            <person name="Swayne D.E."/>
        </authorList>
    </citation>
    <scope>NUCLEOTIDE SEQUENCE [LARGE SCALE GENOMIC DNA]</scope>
    <source>
        <strain evidence="3">XA(T)</strain>
    </source>
</reference>
<dbReference type="RefSeq" id="WP_085017649.1">
    <property type="nucleotide sequence ID" value="NZ_BMHD01000001.1"/>
</dbReference>
<keyword evidence="3" id="KW-1185">Reference proteome</keyword>